<dbReference type="EMBL" id="JAENJH010000002">
    <property type="protein sequence ID" value="MBK1784107.1"/>
    <property type="molecule type" value="Genomic_DNA"/>
</dbReference>
<dbReference type="RefSeq" id="WP_200316093.1">
    <property type="nucleotide sequence ID" value="NZ_JAENJH010000002.1"/>
</dbReference>
<feature type="transmembrane region" description="Helical" evidence="2">
    <location>
        <begin position="12"/>
        <end position="31"/>
    </location>
</feature>
<sequence>MRRKRSREDEPLAGCIAVTGTVAALMWTTAFVFSHTWYHGVIAATWVLIAAGWWVKSARQRKHESAPVRDPNGETTKGGTAEAAPPFTD</sequence>
<feature type="transmembrane region" description="Helical" evidence="2">
    <location>
        <begin position="37"/>
        <end position="55"/>
    </location>
</feature>
<protein>
    <submittedName>
        <fullName evidence="3">Uncharacterized protein</fullName>
    </submittedName>
</protein>
<evidence type="ECO:0000256" key="2">
    <source>
        <dbReference type="SAM" id="Phobius"/>
    </source>
</evidence>
<comment type="caution">
    <text evidence="3">The sequence shown here is derived from an EMBL/GenBank/DDBJ whole genome shotgun (WGS) entry which is preliminary data.</text>
</comment>
<evidence type="ECO:0000256" key="1">
    <source>
        <dbReference type="SAM" id="MobiDB-lite"/>
    </source>
</evidence>
<evidence type="ECO:0000313" key="3">
    <source>
        <dbReference type="EMBL" id="MBK1784107.1"/>
    </source>
</evidence>
<name>A0A934V3A4_9PSEU</name>
<gene>
    <name evidence="3" type="ORF">JHE00_07170</name>
</gene>
<proteinExistence type="predicted"/>
<feature type="region of interest" description="Disordered" evidence="1">
    <location>
        <begin position="60"/>
        <end position="89"/>
    </location>
</feature>
<organism evidence="3 4">
    <name type="scientific">Prauserella cavernicola</name>
    <dbReference type="NCBI Taxonomy" id="2800127"/>
    <lineage>
        <taxon>Bacteria</taxon>
        <taxon>Bacillati</taxon>
        <taxon>Actinomycetota</taxon>
        <taxon>Actinomycetes</taxon>
        <taxon>Pseudonocardiales</taxon>
        <taxon>Pseudonocardiaceae</taxon>
        <taxon>Prauserella</taxon>
    </lineage>
</organism>
<dbReference type="AlphaFoldDB" id="A0A934V3A4"/>
<keyword evidence="2" id="KW-0812">Transmembrane</keyword>
<reference evidence="3" key="1">
    <citation type="submission" date="2020-12" db="EMBL/GenBank/DDBJ databases">
        <title>Prauserella sp. ASG 168, a novel actinomycete isolated from cave rock.</title>
        <authorList>
            <person name="Suriyachadkun C."/>
        </authorList>
    </citation>
    <scope>NUCLEOTIDE SEQUENCE</scope>
    <source>
        <strain evidence="3">ASG 168</strain>
    </source>
</reference>
<keyword evidence="2" id="KW-1133">Transmembrane helix</keyword>
<dbReference type="Proteomes" id="UP000635245">
    <property type="component" value="Unassembled WGS sequence"/>
</dbReference>
<keyword evidence="4" id="KW-1185">Reference proteome</keyword>
<evidence type="ECO:0000313" key="4">
    <source>
        <dbReference type="Proteomes" id="UP000635245"/>
    </source>
</evidence>
<accession>A0A934V3A4</accession>
<keyword evidence="2" id="KW-0472">Membrane</keyword>